<feature type="transmembrane region" description="Helical" evidence="6">
    <location>
        <begin position="73"/>
        <end position="91"/>
    </location>
</feature>
<keyword evidence="2" id="KW-1003">Cell membrane</keyword>
<protein>
    <submittedName>
        <fullName evidence="7">Amino acid transporter</fullName>
    </submittedName>
</protein>
<feature type="transmembrane region" description="Helical" evidence="6">
    <location>
        <begin position="45"/>
        <end position="66"/>
    </location>
</feature>
<reference evidence="7 8" key="1">
    <citation type="submission" date="2020-07" db="EMBL/GenBank/DDBJ databases">
        <authorList>
            <person name="Feng H."/>
        </authorList>
    </citation>
    <scope>NUCLEOTIDE SEQUENCE [LARGE SCALE GENOMIC DNA]</scope>
    <source>
        <strain evidence="8">s-11</strain>
    </source>
</reference>
<accession>A0A7W2AJT0</accession>
<dbReference type="PANTHER" id="PTHR30086:SF20">
    <property type="entry name" value="ARGININE EXPORTER PROTEIN ARGO-RELATED"/>
    <property type="match status" value="1"/>
</dbReference>
<feature type="transmembrane region" description="Helical" evidence="6">
    <location>
        <begin position="184"/>
        <end position="202"/>
    </location>
</feature>
<keyword evidence="3 6" id="KW-0812">Transmembrane</keyword>
<name>A0A7W2AJT0_9BACL</name>
<evidence type="ECO:0000256" key="3">
    <source>
        <dbReference type="ARBA" id="ARBA00022692"/>
    </source>
</evidence>
<dbReference type="PANTHER" id="PTHR30086">
    <property type="entry name" value="ARGININE EXPORTER PROTEIN ARGO"/>
    <property type="match status" value="1"/>
</dbReference>
<dbReference type="RefSeq" id="WP_033101986.1">
    <property type="nucleotide sequence ID" value="NZ_JACEIP010000029.1"/>
</dbReference>
<evidence type="ECO:0000313" key="8">
    <source>
        <dbReference type="Proteomes" id="UP000530514"/>
    </source>
</evidence>
<dbReference type="OrthoDB" id="5638726at2"/>
<evidence type="ECO:0000256" key="2">
    <source>
        <dbReference type="ARBA" id="ARBA00022475"/>
    </source>
</evidence>
<dbReference type="Proteomes" id="UP000530514">
    <property type="component" value="Unassembled WGS sequence"/>
</dbReference>
<evidence type="ECO:0000256" key="4">
    <source>
        <dbReference type="ARBA" id="ARBA00022989"/>
    </source>
</evidence>
<dbReference type="AlphaFoldDB" id="A0A7W2AJT0"/>
<evidence type="ECO:0000256" key="5">
    <source>
        <dbReference type="ARBA" id="ARBA00023136"/>
    </source>
</evidence>
<dbReference type="GO" id="GO:0005886">
    <property type="term" value="C:plasma membrane"/>
    <property type="evidence" value="ECO:0007669"/>
    <property type="project" value="UniProtKB-SubCell"/>
</dbReference>
<sequence>MISAFLHGLILAFGLILPLGAQNVFVFNQGAFHRRFRQALPTVLTAALCDTLLITLAVLGISLVILGSSWIKTVLLGMGVLFLLYMGWNTWKVTPGADGGLDHPRETFSVRKQIAFAASASLLNPHAIMDTTMVLGTSSLQYAGMEKAAFAVATVLVSWFWFFGLALAGRFLGELDRSGRIMMILQKISALVMWGAAVYLGFSLW</sequence>
<comment type="subcellular location">
    <subcellularLocation>
        <location evidence="1">Cell membrane</location>
        <topology evidence="1">Multi-pass membrane protein</topology>
    </subcellularLocation>
</comment>
<dbReference type="GO" id="GO:0015171">
    <property type="term" value="F:amino acid transmembrane transporter activity"/>
    <property type="evidence" value="ECO:0007669"/>
    <property type="project" value="TreeGrafter"/>
</dbReference>
<dbReference type="Pfam" id="PF01810">
    <property type="entry name" value="LysE"/>
    <property type="match status" value="1"/>
</dbReference>
<evidence type="ECO:0000256" key="1">
    <source>
        <dbReference type="ARBA" id="ARBA00004651"/>
    </source>
</evidence>
<evidence type="ECO:0000256" key="6">
    <source>
        <dbReference type="SAM" id="Phobius"/>
    </source>
</evidence>
<proteinExistence type="predicted"/>
<dbReference type="InterPro" id="IPR001123">
    <property type="entry name" value="LeuE-type"/>
</dbReference>
<organism evidence="7 8">
    <name type="scientific">Thermoactinomyces daqus</name>
    <dbReference type="NCBI Taxonomy" id="1329516"/>
    <lineage>
        <taxon>Bacteria</taxon>
        <taxon>Bacillati</taxon>
        <taxon>Bacillota</taxon>
        <taxon>Bacilli</taxon>
        <taxon>Bacillales</taxon>
        <taxon>Thermoactinomycetaceae</taxon>
        <taxon>Thermoactinomyces</taxon>
    </lineage>
</organism>
<dbReference type="EMBL" id="JACEIP010000029">
    <property type="protein sequence ID" value="MBA4544124.1"/>
    <property type="molecule type" value="Genomic_DNA"/>
</dbReference>
<keyword evidence="5 6" id="KW-0472">Membrane</keyword>
<comment type="caution">
    <text evidence="7">The sequence shown here is derived from an EMBL/GenBank/DDBJ whole genome shotgun (WGS) entry which is preliminary data.</text>
</comment>
<evidence type="ECO:0000313" key="7">
    <source>
        <dbReference type="EMBL" id="MBA4544124.1"/>
    </source>
</evidence>
<feature type="transmembrane region" description="Helical" evidence="6">
    <location>
        <begin position="148"/>
        <end position="172"/>
    </location>
</feature>
<gene>
    <name evidence="7" type="ORF">H1164_14720</name>
</gene>
<keyword evidence="8" id="KW-1185">Reference proteome</keyword>
<keyword evidence="4 6" id="KW-1133">Transmembrane helix</keyword>